<evidence type="ECO:0000256" key="1">
    <source>
        <dbReference type="SAM" id="Phobius"/>
    </source>
</evidence>
<accession>A0A7C5Z5C9</accession>
<evidence type="ECO:0000313" key="2">
    <source>
        <dbReference type="EMBL" id="HHR96276.1"/>
    </source>
</evidence>
<dbReference type="AlphaFoldDB" id="A0A7C5Z5C9"/>
<evidence type="ECO:0008006" key="3">
    <source>
        <dbReference type="Google" id="ProtNLM"/>
    </source>
</evidence>
<proteinExistence type="predicted"/>
<name>A0A7C5Z5C9_9CREN</name>
<gene>
    <name evidence="2" type="ORF">ENL47_05580</name>
</gene>
<protein>
    <recommendedName>
        <fullName evidence="3">DUF5305 domain-containing protein</fullName>
    </recommendedName>
</protein>
<feature type="transmembrane region" description="Helical" evidence="1">
    <location>
        <begin position="7"/>
        <end position="32"/>
    </location>
</feature>
<keyword evidence="1" id="KW-0812">Transmembrane</keyword>
<comment type="caution">
    <text evidence="2">The sequence shown here is derived from an EMBL/GenBank/DDBJ whole genome shotgun (WGS) entry which is preliminary data.</text>
</comment>
<organism evidence="2">
    <name type="scientific">Ignisphaera aggregans</name>
    <dbReference type="NCBI Taxonomy" id="334771"/>
    <lineage>
        <taxon>Archaea</taxon>
        <taxon>Thermoproteota</taxon>
        <taxon>Thermoprotei</taxon>
        <taxon>Desulfurococcales</taxon>
        <taxon>Desulfurococcaceae</taxon>
        <taxon>Ignisphaera</taxon>
    </lineage>
</organism>
<dbReference type="InterPro" id="IPR035185">
    <property type="entry name" value="DUF5305"/>
</dbReference>
<dbReference type="Pfam" id="PF17231">
    <property type="entry name" value="DUF5305"/>
    <property type="match status" value="1"/>
</dbReference>
<keyword evidence="1" id="KW-0472">Membrane</keyword>
<reference evidence="2" key="1">
    <citation type="journal article" date="2020" name="mSystems">
        <title>Genome- and Community-Level Interaction Insights into Carbon Utilization and Element Cycling Functions of Hydrothermarchaeota in Hydrothermal Sediment.</title>
        <authorList>
            <person name="Zhou Z."/>
            <person name="Liu Y."/>
            <person name="Xu W."/>
            <person name="Pan J."/>
            <person name="Luo Z.H."/>
            <person name="Li M."/>
        </authorList>
    </citation>
    <scope>NUCLEOTIDE SEQUENCE [LARGE SCALE GENOMIC DNA]</scope>
    <source>
        <strain evidence="2">SpSt-1</strain>
    </source>
</reference>
<keyword evidence="1" id="KW-1133">Transmembrane helix</keyword>
<dbReference type="EMBL" id="DRUB01000104">
    <property type="protein sequence ID" value="HHR96276.1"/>
    <property type="molecule type" value="Genomic_DNA"/>
</dbReference>
<sequence length="325" mass="36780">MKIEKSYIVTTALLIAIAVTLVSGIIGVYAYMREPYIAKQITLYSYTKVSGYQIDFYMKPSNIYGDIIVSAESKMPIYLNLVNGINISYIYRVDNAKTTGTLRTVILLSHPDGWSKKYLDESIEFFEKALANIYIDINSTVKTMDNLCKEAGLKLSTFNIVINTYIDSKTEIGSITKTDPYNHTITLKVDLTRNRVDIAGNLLLTTPIEEKKTVYEKQYIFGVDVEGMRTASTISIASGAIATATLLFIKIRFTGKEDPLKKFESRYRDIIVEVKNIPEKSTLIYVGKPEELVKIARLLETPIHKVVDNNTVKYYVIAEDKVYTF</sequence>